<evidence type="ECO:0000313" key="2">
    <source>
        <dbReference type="EMBL" id="KAF8895869.1"/>
    </source>
</evidence>
<sequence length="125" mass="14086">MHTNITLLNIPSIRGISASPSTWKVRLALNHKRLNYRTQWVPSAEIEKFCKPLGFKPTGAKPDSSPHYTLPTFIDRTNPSRSLADSMPIVEYLEKTYPPSPGAELFRPTQIPFKSFSRSLSCPLT</sequence>
<protein>
    <recommendedName>
        <fullName evidence="1">GST N-terminal domain-containing protein</fullName>
    </recommendedName>
</protein>
<accession>A0A9P5NLC8</accession>
<dbReference type="Pfam" id="PF13417">
    <property type="entry name" value="GST_N_3"/>
    <property type="match status" value="1"/>
</dbReference>
<dbReference type="OrthoDB" id="4951845at2759"/>
<dbReference type="InterPro" id="IPR004045">
    <property type="entry name" value="Glutathione_S-Trfase_N"/>
</dbReference>
<feature type="domain" description="GST N-terminal" evidence="1">
    <location>
        <begin position="9"/>
        <end position="101"/>
    </location>
</feature>
<dbReference type="InterPro" id="IPR036249">
    <property type="entry name" value="Thioredoxin-like_sf"/>
</dbReference>
<gene>
    <name evidence="2" type="ORF">CPB84DRAFT_1782016</name>
</gene>
<dbReference type="PROSITE" id="PS50404">
    <property type="entry name" value="GST_NTER"/>
    <property type="match status" value="1"/>
</dbReference>
<evidence type="ECO:0000313" key="3">
    <source>
        <dbReference type="Proteomes" id="UP000724874"/>
    </source>
</evidence>
<dbReference type="SUPFAM" id="SSF52833">
    <property type="entry name" value="Thioredoxin-like"/>
    <property type="match status" value="1"/>
</dbReference>
<evidence type="ECO:0000259" key="1">
    <source>
        <dbReference type="PROSITE" id="PS50404"/>
    </source>
</evidence>
<reference evidence="2" key="1">
    <citation type="submission" date="2020-11" db="EMBL/GenBank/DDBJ databases">
        <authorList>
            <consortium name="DOE Joint Genome Institute"/>
            <person name="Ahrendt S."/>
            <person name="Riley R."/>
            <person name="Andreopoulos W."/>
            <person name="LaButti K."/>
            <person name="Pangilinan J."/>
            <person name="Ruiz-duenas F.J."/>
            <person name="Barrasa J.M."/>
            <person name="Sanchez-Garcia M."/>
            <person name="Camarero S."/>
            <person name="Miyauchi S."/>
            <person name="Serrano A."/>
            <person name="Linde D."/>
            <person name="Babiker R."/>
            <person name="Drula E."/>
            <person name="Ayuso-Fernandez I."/>
            <person name="Pacheco R."/>
            <person name="Padilla G."/>
            <person name="Ferreira P."/>
            <person name="Barriuso J."/>
            <person name="Kellner H."/>
            <person name="Castanera R."/>
            <person name="Alfaro M."/>
            <person name="Ramirez L."/>
            <person name="Pisabarro A.G."/>
            <person name="Kuo A."/>
            <person name="Tritt A."/>
            <person name="Lipzen A."/>
            <person name="He G."/>
            <person name="Yan M."/>
            <person name="Ng V."/>
            <person name="Cullen D."/>
            <person name="Martin F."/>
            <person name="Rosso M.-N."/>
            <person name="Henrissat B."/>
            <person name="Hibbett D."/>
            <person name="Martinez A.T."/>
            <person name="Grigoriev I.V."/>
        </authorList>
    </citation>
    <scope>NUCLEOTIDE SEQUENCE</scope>
    <source>
        <strain evidence="2">AH 44721</strain>
    </source>
</reference>
<proteinExistence type="predicted"/>
<dbReference type="EMBL" id="JADNYJ010000060">
    <property type="protein sequence ID" value="KAF8895869.1"/>
    <property type="molecule type" value="Genomic_DNA"/>
</dbReference>
<comment type="caution">
    <text evidence="2">The sequence shown here is derived from an EMBL/GenBank/DDBJ whole genome shotgun (WGS) entry which is preliminary data.</text>
</comment>
<dbReference type="Gene3D" id="3.40.30.10">
    <property type="entry name" value="Glutaredoxin"/>
    <property type="match status" value="1"/>
</dbReference>
<dbReference type="Proteomes" id="UP000724874">
    <property type="component" value="Unassembled WGS sequence"/>
</dbReference>
<keyword evidence="3" id="KW-1185">Reference proteome</keyword>
<dbReference type="AlphaFoldDB" id="A0A9P5NLC8"/>
<name>A0A9P5NLC8_GYMJU</name>
<organism evidence="2 3">
    <name type="scientific">Gymnopilus junonius</name>
    <name type="common">Spectacular rustgill mushroom</name>
    <name type="synonym">Gymnopilus spectabilis subsp. junonius</name>
    <dbReference type="NCBI Taxonomy" id="109634"/>
    <lineage>
        <taxon>Eukaryota</taxon>
        <taxon>Fungi</taxon>
        <taxon>Dikarya</taxon>
        <taxon>Basidiomycota</taxon>
        <taxon>Agaricomycotina</taxon>
        <taxon>Agaricomycetes</taxon>
        <taxon>Agaricomycetidae</taxon>
        <taxon>Agaricales</taxon>
        <taxon>Agaricineae</taxon>
        <taxon>Hymenogastraceae</taxon>
        <taxon>Gymnopilus</taxon>
    </lineage>
</organism>